<evidence type="ECO:0000256" key="1">
    <source>
        <dbReference type="RuleBase" id="RU363044"/>
    </source>
</evidence>
<keyword evidence="1" id="KW-0227">DNA damage</keyword>
<feature type="compositionally biased region" description="Acidic residues" evidence="2">
    <location>
        <begin position="736"/>
        <end position="753"/>
    </location>
</feature>
<dbReference type="Pfam" id="PF20209">
    <property type="entry name" value="DUF6570"/>
    <property type="match status" value="1"/>
</dbReference>
<sequence length="1024" mass="115255">AWPLKAKPESLTNYVCLRGSKDKKSPKKLSCKNSTIPSCVPHELQNLTQVEEMLIACALPIMRVYIKPGGQRGYSGHCINLPQNVTELATHLPRYQKDLAVINVKVKGRENTFKDVTVRKQKVHNALVWLINNNPYYSELLINEDALNLLPENGVPPDLRTDDDIVSDENLAPDVCPHTDNPSEDIVYNDSAEMSSFLPVDMHWPELHALFKADANSNINNFTSDVRRQNVINDPHIVDWFFTQRLCQLTQTALKGFLAQKFKDENDSLDTTCDWLLSTTNPNPPDEDMLNNQQQLQLQGWRANCDIQVVIDHYACVEYLTKYAAKGEPRSPILKQAFNSIVQNVDSNTGPRRAIKKIVMKSLGERDYAAQETMHHLLSLKLHSSSFKVMPVKQPITLGVTVHSQLKLPIGLRGNKDLTGQSLCRLQENVNNIGYIIIDEYSMLGQVTFGWIDKRCKQATGYNDKVFGGKCLILTGDPGQLPPVADKPLIMQKPSNTVGEQGYQAYHMFDKVVKLTVNQCVQGMTSEQVQFTDLLLRLHKGDSTVDDWKLLLTRQPSNVTNLCDFEDSTRLFYNEEAESELTLSVPHSNCVEYCNISANITARSLTSFLQTLLQVYKPPANENCILTLAVEAAFNESKSALVDEFLQNILCLFEVCFSQAGAEKHSQKYAISLEKAFAEKQRSSFHHCAIKWSWERLFTNTASQSSEYNQASEQLLQQILQYFWSSSSNSCITVESPEEEGEESTEDPAACDESDFDNIKDHAGWVVKRARETLMKGDNKIPAKESVTESTLVYGDKAGALEIISALGKDVKQADGKFRFIVHEHVVPFFLFLHNLVEKLINPNNVVLQKGNILIDCLDKMARHKELREKWDHLTSKSDETSVIVLQRIATFFVKSKQQILREKRGLKPNKSSMAVRQQLRQSNNKATSSRSSKEKNTVNEEVNKLRSGDLTSVSINQFLNSLTVQSQLKQEDLLGKLNGKELATILKSVGKPSFLGKKKSKQVTTLLEVLKAGNITVKDIDAT</sequence>
<dbReference type="SUPFAM" id="SSF52540">
    <property type="entry name" value="P-loop containing nucleoside triphosphate hydrolases"/>
    <property type="match status" value="1"/>
</dbReference>
<keyword evidence="1" id="KW-0547">Nucleotide-binding</keyword>
<name>A0A6S7I0F9_PARCT</name>
<evidence type="ECO:0000313" key="5">
    <source>
        <dbReference type="EMBL" id="CAB4011206.1"/>
    </source>
</evidence>
<dbReference type="Gene3D" id="3.40.50.300">
    <property type="entry name" value="P-loop containing nucleotide triphosphate hydrolases"/>
    <property type="match status" value="1"/>
</dbReference>
<dbReference type="GO" id="GO:0005524">
    <property type="term" value="F:ATP binding"/>
    <property type="evidence" value="ECO:0007669"/>
    <property type="project" value="UniProtKB-KW"/>
</dbReference>
<dbReference type="GO" id="GO:0006310">
    <property type="term" value="P:DNA recombination"/>
    <property type="evidence" value="ECO:0007669"/>
    <property type="project" value="UniProtKB-KW"/>
</dbReference>
<comment type="caution">
    <text evidence="5">The sequence shown here is derived from an EMBL/GenBank/DDBJ whole genome shotgun (WGS) entry which is preliminary data.</text>
</comment>
<keyword evidence="1" id="KW-0233">DNA recombination</keyword>
<dbReference type="EC" id="5.6.2.3" evidence="1"/>
<accession>A0A6S7I0F9</accession>
<evidence type="ECO:0000259" key="4">
    <source>
        <dbReference type="Pfam" id="PF20209"/>
    </source>
</evidence>
<gene>
    <name evidence="5" type="ORF">PACLA_8A008332</name>
</gene>
<organism evidence="5 6">
    <name type="scientific">Paramuricea clavata</name>
    <name type="common">Red gorgonian</name>
    <name type="synonym">Violescent sea-whip</name>
    <dbReference type="NCBI Taxonomy" id="317549"/>
    <lineage>
        <taxon>Eukaryota</taxon>
        <taxon>Metazoa</taxon>
        <taxon>Cnidaria</taxon>
        <taxon>Anthozoa</taxon>
        <taxon>Octocorallia</taxon>
        <taxon>Malacalcyonacea</taxon>
        <taxon>Plexauridae</taxon>
        <taxon>Paramuricea</taxon>
    </lineage>
</organism>
<keyword evidence="1" id="KW-0234">DNA repair</keyword>
<reference evidence="5" key="1">
    <citation type="submission" date="2020-04" db="EMBL/GenBank/DDBJ databases">
        <authorList>
            <person name="Alioto T."/>
            <person name="Alioto T."/>
            <person name="Gomez Garrido J."/>
        </authorList>
    </citation>
    <scope>NUCLEOTIDE SEQUENCE</scope>
    <source>
        <strain evidence="5">A484AB</strain>
    </source>
</reference>
<keyword evidence="1" id="KW-0378">Hydrolase</keyword>
<keyword evidence="6" id="KW-1185">Reference proteome</keyword>
<proteinExistence type="inferred from homology"/>
<dbReference type="GO" id="GO:0043139">
    <property type="term" value="F:5'-3' DNA helicase activity"/>
    <property type="evidence" value="ECO:0007669"/>
    <property type="project" value="UniProtKB-EC"/>
</dbReference>
<dbReference type="InterPro" id="IPR010285">
    <property type="entry name" value="DNA_helicase_pif1-like_DEAD"/>
</dbReference>
<dbReference type="GO" id="GO:0000723">
    <property type="term" value="P:telomere maintenance"/>
    <property type="evidence" value="ECO:0007669"/>
    <property type="project" value="InterPro"/>
</dbReference>
<dbReference type="OrthoDB" id="5979845at2759"/>
<evidence type="ECO:0000259" key="3">
    <source>
        <dbReference type="Pfam" id="PF05970"/>
    </source>
</evidence>
<evidence type="ECO:0000313" key="6">
    <source>
        <dbReference type="Proteomes" id="UP001152795"/>
    </source>
</evidence>
<dbReference type="PANTHER" id="PTHR47642">
    <property type="entry name" value="ATP-DEPENDENT DNA HELICASE"/>
    <property type="match status" value="1"/>
</dbReference>
<dbReference type="GO" id="GO:0006281">
    <property type="term" value="P:DNA repair"/>
    <property type="evidence" value="ECO:0007669"/>
    <property type="project" value="UniProtKB-KW"/>
</dbReference>
<dbReference type="InterPro" id="IPR027417">
    <property type="entry name" value="P-loop_NTPase"/>
</dbReference>
<comment type="catalytic activity">
    <reaction evidence="1">
        <text>ATP + H2O = ADP + phosphate + H(+)</text>
        <dbReference type="Rhea" id="RHEA:13065"/>
        <dbReference type="ChEBI" id="CHEBI:15377"/>
        <dbReference type="ChEBI" id="CHEBI:15378"/>
        <dbReference type="ChEBI" id="CHEBI:30616"/>
        <dbReference type="ChEBI" id="CHEBI:43474"/>
        <dbReference type="ChEBI" id="CHEBI:456216"/>
        <dbReference type="EC" id="5.6.2.3"/>
    </reaction>
</comment>
<dbReference type="InterPro" id="IPR051055">
    <property type="entry name" value="PIF1_helicase"/>
</dbReference>
<feature type="domain" description="DNA helicase Pif1-like DEAD-box helicase" evidence="3">
    <location>
        <begin position="398"/>
        <end position="543"/>
    </location>
</feature>
<dbReference type="Proteomes" id="UP001152795">
    <property type="component" value="Unassembled WGS sequence"/>
</dbReference>
<feature type="non-terminal residue" evidence="5">
    <location>
        <position position="1"/>
    </location>
</feature>
<keyword evidence="1" id="KW-0067">ATP-binding</keyword>
<feature type="region of interest" description="Disordered" evidence="2">
    <location>
        <begin position="734"/>
        <end position="753"/>
    </location>
</feature>
<feature type="compositionally biased region" description="Polar residues" evidence="2">
    <location>
        <begin position="910"/>
        <end position="931"/>
    </location>
</feature>
<dbReference type="Pfam" id="PF05970">
    <property type="entry name" value="PIF1"/>
    <property type="match status" value="1"/>
</dbReference>
<protein>
    <recommendedName>
        <fullName evidence="1">ATP-dependent DNA helicase</fullName>
        <ecNumber evidence="1">5.6.2.3</ecNumber>
    </recommendedName>
</protein>
<dbReference type="InterPro" id="IPR046700">
    <property type="entry name" value="DUF6570"/>
</dbReference>
<evidence type="ECO:0000256" key="2">
    <source>
        <dbReference type="SAM" id="MobiDB-lite"/>
    </source>
</evidence>
<feature type="region of interest" description="Disordered" evidence="2">
    <location>
        <begin position="904"/>
        <end position="940"/>
    </location>
</feature>
<dbReference type="GO" id="GO:0016787">
    <property type="term" value="F:hydrolase activity"/>
    <property type="evidence" value="ECO:0007669"/>
    <property type="project" value="UniProtKB-KW"/>
</dbReference>
<dbReference type="AlphaFoldDB" id="A0A6S7I0F9"/>
<feature type="domain" description="DUF6570" evidence="4">
    <location>
        <begin position="23"/>
        <end position="148"/>
    </location>
</feature>
<comment type="cofactor">
    <cofactor evidence="1">
        <name>Mg(2+)</name>
        <dbReference type="ChEBI" id="CHEBI:18420"/>
    </cofactor>
</comment>
<comment type="similarity">
    <text evidence="1">Belongs to the helicase family.</text>
</comment>
<dbReference type="EMBL" id="CACRXK020007068">
    <property type="protein sequence ID" value="CAB4011206.1"/>
    <property type="molecule type" value="Genomic_DNA"/>
</dbReference>
<keyword evidence="1 5" id="KW-0347">Helicase</keyword>